<dbReference type="PANTHER" id="PTHR43155:SF2">
    <property type="entry name" value="CYCLIC DI-GMP PHOSPHODIESTERASE PA4108"/>
    <property type="match status" value="1"/>
</dbReference>
<dbReference type="SMART" id="SM00471">
    <property type="entry name" value="HDc"/>
    <property type="match status" value="1"/>
</dbReference>
<comment type="caution">
    <text evidence="2">The sequence shown here is derived from an EMBL/GenBank/DDBJ whole genome shotgun (WGS) entry which is preliminary data.</text>
</comment>
<evidence type="ECO:0000259" key="1">
    <source>
        <dbReference type="PROSITE" id="PS51832"/>
    </source>
</evidence>
<dbReference type="Gene3D" id="1.10.3210.10">
    <property type="entry name" value="Hypothetical protein af1432"/>
    <property type="match status" value="1"/>
</dbReference>
<evidence type="ECO:0000313" key="2">
    <source>
        <dbReference type="EMBL" id="TGB02183.1"/>
    </source>
</evidence>
<feature type="domain" description="HD-GYP" evidence="1">
    <location>
        <begin position="67"/>
        <end position="288"/>
    </location>
</feature>
<accession>A0A4Z0GZF9</accession>
<organism evidence="2 3">
    <name type="scientific">Halobacillus salinus</name>
    <dbReference type="NCBI Taxonomy" id="192814"/>
    <lineage>
        <taxon>Bacteria</taxon>
        <taxon>Bacillati</taxon>
        <taxon>Bacillota</taxon>
        <taxon>Bacilli</taxon>
        <taxon>Bacillales</taxon>
        <taxon>Bacillaceae</taxon>
        <taxon>Halobacillus</taxon>
    </lineage>
</organism>
<proteinExistence type="predicted"/>
<dbReference type="PROSITE" id="PS51832">
    <property type="entry name" value="HD_GYP"/>
    <property type="match status" value="1"/>
</dbReference>
<dbReference type="CDD" id="cd00077">
    <property type="entry name" value="HDc"/>
    <property type="match status" value="1"/>
</dbReference>
<dbReference type="Proteomes" id="UP000297982">
    <property type="component" value="Unassembled WGS sequence"/>
</dbReference>
<sequence length="341" mass="38584">MRYASIDNIEQNDQLGKNIYADDGRILLNKGVSFTVGIISRLKNMGVEAVYLMDTEGIEVEEENSFDEETKREVLANLSKSFDYIQSGKNFQPQQIGKSAEKIMSELMHSKDVLLHLNDIRTEANKLFVHSTHVAIMSVLIGMKMGYTPKELKELGTGALLHDVGKSLENQPGKENHHTWKGFNLLRKSRELSTLVSHVAFQHHERLDGSGKPRGITKEKLHPYAKIVSVANDYDNLVAPMDGATPLMPYEACEKILGHTNKWYDHDIVWQFLRSIAIYPNGSNVRLSNGKYGTITAQNHGLPQRPVVRAFQNNELMNNYDVEVIDLSKETTLFIDKVMNE</sequence>
<dbReference type="RefSeq" id="WP_135327891.1">
    <property type="nucleotide sequence ID" value="NZ_SRJC01000003.1"/>
</dbReference>
<dbReference type="SUPFAM" id="SSF109604">
    <property type="entry name" value="HD-domain/PDEase-like"/>
    <property type="match status" value="1"/>
</dbReference>
<dbReference type="InterPro" id="IPR003607">
    <property type="entry name" value="HD/PDEase_dom"/>
</dbReference>
<name>A0A4Z0GZF9_9BACI</name>
<dbReference type="AlphaFoldDB" id="A0A4Z0GZF9"/>
<evidence type="ECO:0000313" key="3">
    <source>
        <dbReference type="Proteomes" id="UP000297982"/>
    </source>
</evidence>
<dbReference type="InterPro" id="IPR006675">
    <property type="entry name" value="HDIG_dom"/>
</dbReference>
<dbReference type="EMBL" id="SRJC01000003">
    <property type="protein sequence ID" value="TGB02183.1"/>
    <property type="molecule type" value="Genomic_DNA"/>
</dbReference>
<reference evidence="2 3" key="1">
    <citation type="journal article" date="2003" name="Int. J. Syst. Evol. Microbiol.">
        <title>Halobacillus salinus sp. nov., isolated from a salt lake on the coast of the East Sea in Korea.</title>
        <authorList>
            <person name="Yoon J.H."/>
            <person name="Kang K.H."/>
            <person name="Park Y.H."/>
        </authorList>
    </citation>
    <scope>NUCLEOTIDE SEQUENCE [LARGE SCALE GENOMIC DNA]</scope>
    <source>
        <strain evidence="2 3">HSL-3</strain>
    </source>
</reference>
<gene>
    <name evidence="2" type="ORF">E4663_12605</name>
</gene>
<protein>
    <submittedName>
        <fullName evidence="2">HD domain-containing protein</fullName>
    </submittedName>
</protein>
<dbReference type="PANTHER" id="PTHR43155">
    <property type="entry name" value="CYCLIC DI-GMP PHOSPHODIESTERASE PA4108-RELATED"/>
    <property type="match status" value="1"/>
</dbReference>
<dbReference type="STRING" id="192814.GCA_900166575_03548"/>
<dbReference type="NCBIfam" id="TIGR00277">
    <property type="entry name" value="HDIG"/>
    <property type="match status" value="1"/>
</dbReference>
<keyword evidence="3" id="KW-1185">Reference proteome</keyword>
<dbReference type="Pfam" id="PF13487">
    <property type="entry name" value="HD_5"/>
    <property type="match status" value="1"/>
</dbReference>
<dbReference type="InterPro" id="IPR037522">
    <property type="entry name" value="HD_GYP_dom"/>
</dbReference>